<evidence type="ECO:0000313" key="1">
    <source>
        <dbReference type="EMBL" id="KAA9007782.1"/>
    </source>
</evidence>
<proteinExistence type="predicted"/>
<dbReference type="AlphaFoldDB" id="A0A5J5GJT7"/>
<protein>
    <submittedName>
        <fullName evidence="1">Uncharacterized protein</fullName>
    </submittedName>
</protein>
<keyword evidence="2" id="KW-1185">Reference proteome</keyword>
<name>A0A5J5GJT7_9RHOB</name>
<evidence type="ECO:0000313" key="2">
    <source>
        <dbReference type="Proteomes" id="UP000326554"/>
    </source>
</evidence>
<dbReference type="Proteomes" id="UP000326554">
    <property type="component" value="Unassembled WGS sequence"/>
</dbReference>
<gene>
    <name evidence="1" type="ORF">F3S47_09635</name>
</gene>
<organism evidence="1 2">
    <name type="scientific">Histidinibacterium aquaticum</name>
    <dbReference type="NCBI Taxonomy" id="2613962"/>
    <lineage>
        <taxon>Bacteria</taxon>
        <taxon>Pseudomonadati</taxon>
        <taxon>Pseudomonadota</taxon>
        <taxon>Alphaproteobacteria</taxon>
        <taxon>Rhodobacterales</taxon>
        <taxon>Paracoccaceae</taxon>
        <taxon>Histidinibacterium</taxon>
    </lineage>
</organism>
<accession>A0A5J5GJT7</accession>
<comment type="caution">
    <text evidence="1">The sequence shown here is derived from an EMBL/GenBank/DDBJ whole genome shotgun (WGS) entry which is preliminary data.</text>
</comment>
<dbReference type="EMBL" id="VYQE01000003">
    <property type="protein sequence ID" value="KAA9007782.1"/>
    <property type="molecule type" value="Genomic_DNA"/>
</dbReference>
<reference evidence="1 2" key="1">
    <citation type="submission" date="2019-09" db="EMBL/GenBank/DDBJ databases">
        <authorList>
            <person name="Park J.-S."/>
            <person name="Choi H.-J."/>
        </authorList>
    </citation>
    <scope>NUCLEOTIDE SEQUENCE [LARGE SCALE GENOMIC DNA]</scope>
    <source>
        <strain evidence="1 2">176SS1-4</strain>
    </source>
</reference>
<sequence>MYNDLDRRRRVLIMTYQRYTEADLAWRRACATARGWFPEGDRPPRRMIGGPESPVRKIYDRRQRALEQFMAAERKLSQARARPDRKTPGMLLLEFSSA</sequence>
<dbReference type="RefSeq" id="WP_150445064.1">
    <property type="nucleotide sequence ID" value="NZ_VYQE01000003.1"/>
</dbReference>